<dbReference type="Gene3D" id="3.40.50.150">
    <property type="entry name" value="Vaccinia Virus protein VP39"/>
    <property type="match status" value="1"/>
</dbReference>
<evidence type="ECO:0000256" key="1">
    <source>
        <dbReference type="ARBA" id="ARBA00006594"/>
    </source>
</evidence>
<dbReference type="PANTHER" id="PTHR30481">
    <property type="entry name" value="DNA ADENINE METHYLASE"/>
    <property type="match status" value="1"/>
</dbReference>
<dbReference type="PIRSF" id="PIRSF000398">
    <property type="entry name" value="M_m6A_EcoRV"/>
    <property type="match status" value="1"/>
</dbReference>
<comment type="caution">
    <text evidence="7">The sequence shown here is derived from an EMBL/GenBank/DDBJ whole genome shotgun (WGS) entry which is preliminary data.</text>
</comment>
<evidence type="ECO:0000313" key="8">
    <source>
        <dbReference type="Proteomes" id="UP000289166"/>
    </source>
</evidence>
<comment type="similarity">
    <text evidence="1">Belongs to the N(4)/N(6)-methyltransferase family.</text>
</comment>
<keyword evidence="8" id="KW-1185">Reference proteome</keyword>
<dbReference type="SUPFAM" id="SSF53335">
    <property type="entry name" value="S-adenosyl-L-methionine-dependent methyltransferases"/>
    <property type="match status" value="1"/>
</dbReference>
<dbReference type="Pfam" id="PF02086">
    <property type="entry name" value="MethyltransfD12"/>
    <property type="match status" value="1"/>
</dbReference>
<protein>
    <recommendedName>
        <fullName evidence="2">site-specific DNA-methyltransferase (adenine-specific)</fullName>
        <ecNumber evidence="2">2.1.1.72</ecNumber>
    </recommendedName>
</protein>
<evidence type="ECO:0000256" key="2">
    <source>
        <dbReference type="ARBA" id="ARBA00011900"/>
    </source>
</evidence>
<dbReference type="AlphaFoldDB" id="A0A4Q0I1I5"/>
<sequence>MLYSPLRYPGGKGKLAPFMGLMINKMNIKNGTYIEPFAGGAGVALMLLMEGYVDDIVINDYDKAIYSVWRAIISESENLVDRILYTPVNIDEWKKQKEIYVEQNKKYSLDLAFATFFLNRTNRSGILKGGPIGGFEQTGNYGIDARYNAEKLVERIRAIAKYKKHIKVYNKEIVSFIENVLPNYGQNSLTYFDPPYFNKGPELYKNFFDKEDHAKIAQLILNGVPGNWIITYDDTPEIIELYKQQCIRRYDLNYSAANTGKSSEVIVFNDNKFCPTNQELLNQEININLREVNES</sequence>
<comment type="catalytic activity">
    <reaction evidence="6">
        <text>a 2'-deoxyadenosine in DNA + S-adenosyl-L-methionine = an N(6)-methyl-2'-deoxyadenosine in DNA + S-adenosyl-L-homocysteine + H(+)</text>
        <dbReference type="Rhea" id="RHEA:15197"/>
        <dbReference type="Rhea" id="RHEA-COMP:12418"/>
        <dbReference type="Rhea" id="RHEA-COMP:12419"/>
        <dbReference type="ChEBI" id="CHEBI:15378"/>
        <dbReference type="ChEBI" id="CHEBI:57856"/>
        <dbReference type="ChEBI" id="CHEBI:59789"/>
        <dbReference type="ChEBI" id="CHEBI:90615"/>
        <dbReference type="ChEBI" id="CHEBI:90616"/>
        <dbReference type="EC" id="2.1.1.72"/>
    </reaction>
</comment>
<dbReference type="GO" id="GO:0009007">
    <property type="term" value="F:site-specific DNA-methyltransferase (adenine-specific) activity"/>
    <property type="evidence" value="ECO:0007669"/>
    <property type="project" value="UniProtKB-EC"/>
</dbReference>
<gene>
    <name evidence="7" type="ORF">EFD62_14840</name>
</gene>
<dbReference type="EC" id="2.1.1.72" evidence="2"/>
<dbReference type="GO" id="GO:1904047">
    <property type="term" value="F:S-adenosyl-L-methionine binding"/>
    <property type="evidence" value="ECO:0007669"/>
    <property type="project" value="TreeGrafter"/>
</dbReference>
<dbReference type="GO" id="GO:0009307">
    <property type="term" value="P:DNA restriction-modification system"/>
    <property type="evidence" value="ECO:0007669"/>
    <property type="project" value="InterPro"/>
</dbReference>
<dbReference type="InterPro" id="IPR012263">
    <property type="entry name" value="M_m6A_EcoRV"/>
</dbReference>
<dbReference type="InterPro" id="IPR029063">
    <property type="entry name" value="SAM-dependent_MTases_sf"/>
</dbReference>
<organism evidence="7 8">
    <name type="scientific">Acetivibrio mesophilus</name>
    <dbReference type="NCBI Taxonomy" id="2487273"/>
    <lineage>
        <taxon>Bacteria</taxon>
        <taxon>Bacillati</taxon>
        <taxon>Bacillota</taxon>
        <taxon>Clostridia</taxon>
        <taxon>Eubacteriales</taxon>
        <taxon>Oscillospiraceae</taxon>
        <taxon>Acetivibrio</taxon>
    </lineage>
</organism>
<dbReference type="GO" id="GO:0006298">
    <property type="term" value="P:mismatch repair"/>
    <property type="evidence" value="ECO:0007669"/>
    <property type="project" value="TreeGrafter"/>
</dbReference>
<proteinExistence type="inferred from homology"/>
<dbReference type="OrthoDB" id="9805629at2"/>
<name>A0A4Q0I1I5_9FIRM</name>
<dbReference type="InterPro" id="IPR023095">
    <property type="entry name" value="Ade_MeTrfase_dom_2"/>
</dbReference>
<dbReference type="GO" id="GO:0032259">
    <property type="term" value="P:methylation"/>
    <property type="evidence" value="ECO:0007669"/>
    <property type="project" value="UniProtKB-KW"/>
</dbReference>
<evidence type="ECO:0000256" key="5">
    <source>
        <dbReference type="ARBA" id="ARBA00022691"/>
    </source>
</evidence>
<evidence type="ECO:0000313" key="7">
    <source>
        <dbReference type="EMBL" id="RXE57971.1"/>
    </source>
</evidence>
<dbReference type="EMBL" id="RLII01000028">
    <property type="protein sequence ID" value="RXE57971.1"/>
    <property type="molecule type" value="Genomic_DNA"/>
</dbReference>
<accession>A0A4Q0I1I5</accession>
<reference evidence="8" key="1">
    <citation type="submission" date="2018-11" db="EMBL/GenBank/DDBJ databases">
        <title>Genome sequencing of a novel mesophilic and cellulolytic organism within the genus Hungateiclostridium.</title>
        <authorList>
            <person name="Rettenmaier R."/>
            <person name="Liebl W."/>
            <person name="Zverlov V."/>
        </authorList>
    </citation>
    <scope>NUCLEOTIDE SEQUENCE [LARGE SCALE GENOMIC DNA]</scope>
    <source>
        <strain evidence="8">N2K1</strain>
    </source>
</reference>
<keyword evidence="4" id="KW-0808">Transferase</keyword>
<dbReference type="InterPro" id="IPR012327">
    <property type="entry name" value="MeTrfase_D12"/>
</dbReference>
<dbReference type="Proteomes" id="UP000289166">
    <property type="component" value="Unassembled WGS sequence"/>
</dbReference>
<evidence type="ECO:0000256" key="3">
    <source>
        <dbReference type="ARBA" id="ARBA00022603"/>
    </source>
</evidence>
<dbReference type="PRINTS" id="PR00505">
    <property type="entry name" value="D12N6MTFRASE"/>
</dbReference>
<keyword evidence="3 7" id="KW-0489">Methyltransferase</keyword>
<dbReference type="Gene3D" id="1.10.1020.10">
    <property type="entry name" value="Adenine-specific Methyltransferase, Domain 2"/>
    <property type="match status" value="1"/>
</dbReference>
<evidence type="ECO:0000256" key="4">
    <source>
        <dbReference type="ARBA" id="ARBA00022679"/>
    </source>
</evidence>
<dbReference type="RefSeq" id="WP_128706375.1">
    <property type="nucleotide sequence ID" value="NZ_RLII01000028.1"/>
</dbReference>
<evidence type="ECO:0000256" key="6">
    <source>
        <dbReference type="ARBA" id="ARBA00047942"/>
    </source>
</evidence>
<keyword evidence="5" id="KW-0949">S-adenosyl-L-methionine</keyword>
<dbReference type="GO" id="GO:0043565">
    <property type="term" value="F:sequence-specific DNA binding"/>
    <property type="evidence" value="ECO:0007669"/>
    <property type="project" value="TreeGrafter"/>
</dbReference>
<dbReference type="PANTHER" id="PTHR30481:SF2">
    <property type="entry name" value="SITE-SPECIFIC DNA-METHYLTRANSFERASE (ADENINE-SPECIFIC)"/>
    <property type="match status" value="1"/>
</dbReference>